<evidence type="ECO:0000256" key="1">
    <source>
        <dbReference type="SAM" id="MobiDB-lite"/>
    </source>
</evidence>
<keyword evidence="2" id="KW-0812">Transmembrane</keyword>
<dbReference type="OrthoDB" id="5597238at2759"/>
<evidence type="ECO:0000256" key="3">
    <source>
        <dbReference type="SAM" id="SignalP"/>
    </source>
</evidence>
<evidence type="ECO:0000313" key="4">
    <source>
        <dbReference type="EMBL" id="CAG8576884.1"/>
    </source>
</evidence>
<evidence type="ECO:0000313" key="5">
    <source>
        <dbReference type="Proteomes" id="UP000789572"/>
    </source>
</evidence>
<evidence type="ECO:0000256" key="2">
    <source>
        <dbReference type="SAM" id="Phobius"/>
    </source>
</evidence>
<proteinExistence type="predicted"/>
<keyword evidence="3" id="KW-0732">Signal</keyword>
<feature type="region of interest" description="Disordered" evidence="1">
    <location>
        <begin position="164"/>
        <end position="197"/>
    </location>
</feature>
<dbReference type="EMBL" id="CAJVPJ010001128">
    <property type="protein sequence ID" value="CAG8576884.1"/>
    <property type="molecule type" value="Genomic_DNA"/>
</dbReference>
<keyword evidence="5" id="KW-1185">Reference proteome</keyword>
<gene>
    <name evidence="4" type="ORF">POCULU_LOCUS6284</name>
</gene>
<keyword evidence="2" id="KW-1133">Transmembrane helix</keyword>
<feature type="chain" id="PRO_5040127649" evidence="3">
    <location>
        <begin position="22"/>
        <end position="226"/>
    </location>
</feature>
<feature type="transmembrane region" description="Helical" evidence="2">
    <location>
        <begin position="205"/>
        <end position="224"/>
    </location>
</feature>
<comment type="caution">
    <text evidence="4">The sequence shown here is derived from an EMBL/GenBank/DDBJ whole genome shotgun (WGS) entry which is preliminary data.</text>
</comment>
<organism evidence="4 5">
    <name type="scientific">Paraglomus occultum</name>
    <dbReference type="NCBI Taxonomy" id="144539"/>
    <lineage>
        <taxon>Eukaryota</taxon>
        <taxon>Fungi</taxon>
        <taxon>Fungi incertae sedis</taxon>
        <taxon>Mucoromycota</taxon>
        <taxon>Glomeromycotina</taxon>
        <taxon>Glomeromycetes</taxon>
        <taxon>Paraglomerales</taxon>
        <taxon>Paraglomeraceae</taxon>
        <taxon>Paraglomus</taxon>
    </lineage>
</organism>
<feature type="signal peptide" evidence="3">
    <location>
        <begin position="1"/>
        <end position="21"/>
    </location>
</feature>
<accession>A0A9N9BT57</accession>
<dbReference type="Proteomes" id="UP000789572">
    <property type="component" value="Unassembled WGS sequence"/>
</dbReference>
<keyword evidence="2" id="KW-0472">Membrane</keyword>
<protein>
    <submittedName>
        <fullName evidence="4">3280_t:CDS:1</fullName>
    </submittedName>
</protein>
<dbReference type="AlphaFoldDB" id="A0A9N9BT57"/>
<name>A0A9N9BT57_9GLOM</name>
<sequence length="226" mass="23651">MKYIVFTAILIVLLAVLSVSAQETTITEPTGVYKRDDNRFGNIALKVITTALPIGVYKDNFGNIVFKSTTPAEPAATTSTIGTTTTTAPDPIAQCIEQRQCGSDQKCRAECAGVPDPTDTQANATNYCVEMCNSTSTDPQAYKNCQDNCITSNYLASATLPTGTSATGTTTSGSPASPSATNSAANSTADSTPSSALSSHRMESLGINLFSVLILWICFAAGAWSF</sequence>
<reference evidence="4" key="1">
    <citation type="submission" date="2021-06" db="EMBL/GenBank/DDBJ databases">
        <authorList>
            <person name="Kallberg Y."/>
            <person name="Tangrot J."/>
            <person name="Rosling A."/>
        </authorList>
    </citation>
    <scope>NUCLEOTIDE SEQUENCE</scope>
    <source>
        <strain evidence="4">IA702</strain>
    </source>
</reference>
<feature type="compositionally biased region" description="Low complexity" evidence="1">
    <location>
        <begin position="164"/>
        <end position="196"/>
    </location>
</feature>